<dbReference type="SUPFAM" id="SSF54637">
    <property type="entry name" value="Thioesterase/thiol ester dehydrase-isomerase"/>
    <property type="match status" value="1"/>
</dbReference>
<name>A0A136J3P1_9PEZI</name>
<feature type="domain" description="Thioesterase" evidence="2">
    <location>
        <begin position="173"/>
        <end position="249"/>
    </location>
</feature>
<dbReference type="PANTHER" id="PTHR47260:SF6">
    <property type="entry name" value="THIOESTERASE DOMAIN-CONTAINING PROTEIN"/>
    <property type="match status" value="1"/>
</dbReference>
<evidence type="ECO:0000313" key="4">
    <source>
        <dbReference type="Proteomes" id="UP000070501"/>
    </source>
</evidence>
<dbReference type="PANTHER" id="PTHR47260">
    <property type="entry name" value="UPF0644 PROTEIN PB2B4.06"/>
    <property type="match status" value="1"/>
</dbReference>
<evidence type="ECO:0000256" key="1">
    <source>
        <dbReference type="SAM" id="MobiDB-lite"/>
    </source>
</evidence>
<organism evidence="3 4">
    <name type="scientific">Microdochium bolleyi</name>
    <dbReference type="NCBI Taxonomy" id="196109"/>
    <lineage>
        <taxon>Eukaryota</taxon>
        <taxon>Fungi</taxon>
        <taxon>Dikarya</taxon>
        <taxon>Ascomycota</taxon>
        <taxon>Pezizomycotina</taxon>
        <taxon>Sordariomycetes</taxon>
        <taxon>Xylariomycetidae</taxon>
        <taxon>Xylariales</taxon>
        <taxon>Microdochiaceae</taxon>
        <taxon>Microdochium</taxon>
    </lineage>
</organism>
<dbReference type="Pfam" id="PF03061">
    <property type="entry name" value="4HBT"/>
    <property type="match status" value="1"/>
</dbReference>
<feature type="region of interest" description="Disordered" evidence="1">
    <location>
        <begin position="1"/>
        <end position="27"/>
    </location>
</feature>
<dbReference type="Proteomes" id="UP000070501">
    <property type="component" value="Unassembled WGS sequence"/>
</dbReference>
<dbReference type="Gene3D" id="3.10.129.10">
    <property type="entry name" value="Hotdog Thioesterase"/>
    <property type="match status" value="1"/>
</dbReference>
<dbReference type="InParanoid" id="A0A136J3P1"/>
<dbReference type="AlphaFoldDB" id="A0A136J3P1"/>
<reference evidence="4" key="1">
    <citation type="submission" date="2016-02" db="EMBL/GenBank/DDBJ databases">
        <title>Draft genome sequence of Microdochium bolleyi, a fungal endophyte of beachgrass.</title>
        <authorList>
            <consortium name="DOE Joint Genome Institute"/>
            <person name="David A.S."/>
            <person name="May G."/>
            <person name="Haridas S."/>
            <person name="Lim J."/>
            <person name="Wang M."/>
            <person name="Labutti K."/>
            <person name="Lipzen A."/>
            <person name="Barry K."/>
            <person name="Grigoriev I.V."/>
        </authorList>
    </citation>
    <scope>NUCLEOTIDE SEQUENCE [LARGE SCALE GENOMIC DNA]</scope>
    <source>
        <strain evidence="4">J235TASD1</strain>
    </source>
</reference>
<dbReference type="EMBL" id="KQ964249">
    <property type="protein sequence ID" value="KXJ91858.1"/>
    <property type="molecule type" value="Genomic_DNA"/>
</dbReference>
<dbReference type="InterPro" id="IPR052061">
    <property type="entry name" value="PTE-AB_protein"/>
</dbReference>
<gene>
    <name evidence="3" type="ORF">Micbo1qcDRAFT_203904</name>
</gene>
<dbReference type="OrthoDB" id="506431at2759"/>
<accession>A0A136J3P1</accession>
<dbReference type="CDD" id="cd03443">
    <property type="entry name" value="PaaI_thioesterase"/>
    <property type="match status" value="1"/>
</dbReference>
<keyword evidence="4" id="KW-1185">Reference proteome</keyword>
<sequence>MSSTTSPAGSSGEVPKYTRAEQRVRQHPDVAKLIERSPVCADMLRPPSMRIWAPPVSADDVDGFKSARMGTNDLFSRTLNTPDTVEQFILFWDEFQPRLFPQSLVSAVGDGVVSSEKKELPPTTGEGSAVALSASHREEGQEGPQGDEGEVPKRVDTMHAFVSVGEALSGWPGVVHGGIVATLFDEVTGYVPMLNRLRGVPMFENTGYMTGYLNTRYHRPVGTSAVLLVTARIKKVQGRKCWIEGEVRSTVHGGLEGPVLASCEALFIALTTDAPML</sequence>
<evidence type="ECO:0000259" key="2">
    <source>
        <dbReference type="Pfam" id="PF03061"/>
    </source>
</evidence>
<dbReference type="InterPro" id="IPR006683">
    <property type="entry name" value="Thioestr_dom"/>
</dbReference>
<evidence type="ECO:0000313" key="3">
    <source>
        <dbReference type="EMBL" id="KXJ91858.1"/>
    </source>
</evidence>
<dbReference type="InterPro" id="IPR029069">
    <property type="entry name" value="HotDog_dom_sf"/>
</dbReference>
<protein>
    <submittedName>
        <fullName evidence="3">HotDog domain-containing protein</fullName>
    </submittedName>
</protein>
<proteinExistence type="predicted"/>
<feature type="region of interest" description="Disordered" evidence="1">
    <location>
        <begin position="115"/>
        <end position="152"/>
    </location>
</feature>
<feature type="compositionally biased region" description="Basic and acidic residues" evidence="1">
    <location>
        <begin position="16"/>
        <end position="27"/>
    </location>
</feature>